<keyword evidence="7" id="KW-1133">Transmembrane helix</keyword>
<keyword evidence="1 6" id="KW-0645">Protease</keyword>
<keyword evidence="2" id="KW-0479">Metal-binding</keyword>
<keyword evidence="7" id="KW-0812">Transmembrane</keyword>
<feature type="domain" description="CAAX prenyl protease 1 N-terminal" evidence="9">
    <location>
        <begin position="25"/>
        <end position="197"/>
    </location>
</feature>
<organism evidence="10 11">
    <name type="scientific">Thermosipho affectus</name>
    <dbReference type="NCBI Taxonomy" id="660294"/>
    <lineage>
        <taxon>Bacteria</taxon>
        <taxon>Thermotogati</taxon>
        <taxon>Thermotogota</taxon>
        <taxon>Thermotogae</taxon>
        <taxon>Thermotogales</taxon>
        <taxon>Fervidobacteriaceae</taxon>
        <taxon>Thermosipho</taxon>
    </lineage>
</organism>
<evidence type="ECO:0000256" key="1">
    <source>
        <dbReference type="ARBA" id="ARBA00022670"/>
    </source>
</evidence>
<dbReference type="InterPro" id="IPR032456">
    <property type="entry name" value="Peptidase_M48_N"/>
</dbReference>
<accession>A0ABX3IGQ6</accession>
<dbReference type="PANTHER" id="PTHR10120">
    <property type="entry name" value="CAAX PRENYL PROTEASE 1"/>
    <property type="match status" value="1"/>
</dbReference>
<feature type="domain" description="Peptidase M48" evidence="8">
    <location>
        <begin position="206"/>
        <end position="391"/>
    </location>
</feature>
<dbReference type="EMBL" id="LBFC01000018">
    <property type="protein sequence ID" value="ONN27015.1"/>
    <property type="molecule type" value="Genomic_DNA"/>
</dbReference>
<keyword evidence="3 6" id="KW-0378">Hydrolase</keyword>
<protein>
    <submittedName>
        <fullName evidence="10">Peptidase</fullName>
    </submittedName>
</protein>
<dbReference type="Pfam" id="PF01435">
    <property type="entry name" value="Peptidase_M48"/>
    <property type="match status" value="1"/>
</dbReference>
<comment type="cofactor">
    <cofactor evidence="6">
        <name>Zn(2+)</name>
        <dbReference type="ChEBI" id="CHEBI:29105"/>
    </cofactor>
    <text evidence="6">Binds 1 zinc ion per subunit.</text>
</comment>
<reference evidence="10 11" key="1">
    <citation type="submission" date="2015-06" db="EMBL/GenBank/DDBJ databases">
        <title>Genome sequencing of Thermotogales isolates from hydrothermal vents.</title>
        <authorList>
            <person name="Haverkamp T.H."/>
            <person name="Kublanov I.V."/>
            <person name="Nesbo C.L."/>
        </authorList>
    </citation>
    <scope>NUCLEOTIDE SEQUENCE [LARGE SCALE GENOMIC DNA]</scope>
    <source>
        <strain evidence="11">ik275mar</strain>
    </source>
</reference>
<dbReference type="Pfam" id="PF16491">
    <property type="entry name" value="Peptidase_M48_N"/>
    <property type="match status" value="1"/>
</dbReference>
<proteinExistence type="inferred from homology"/>
<feature type="transmembrane region" description="Helical" evidence="7">
    <location>
        <begin position="311"/>
        <end position="329"/>
    </location>
</feature>
<evidence type="ECO:0000259" key="8">
    <source>
        <dbReference type="Pfam" id="PF01435"/>
    </source>
</evidence>
<evidence type="ECO:0000313" key="11">
    <source>
        <dbReference type="Proteomes" id="UP000242616"/>
    </source>
</evidence>
<dbReference type="InterPro" id="IPR027057">
    <property type="entry name" value="CAXX_Prtase_1"/>
</dbReference>
<keyword evidence="4 6" id="KW-0862">Zinc</keyword>
<evidence type="ECO:0000256" key="2">
    <source>
        <dbReference type="ARBA" id="ARBA00022723"/>
    </source>
</evidence>
<sequence>MKFILLVVILQVLWEIILEISNVLYSKKHTDIPDVLKDKISQEHIRQSLSYLVDKAKVKIASDIVNLFVLLVFILYGFPYLEKLVSSVSNFLILQGMLFFGIYWLITLIVGIPINFYLNFVVEKKYGFNTMTYRTFFLDVLKNALISVIFFVPLISLIIYVISVDNNWWWKVSLIFIAFQSFVLFLYPLVIIPLFNKLTPLEDKELKDKIRKLSTKIKDVYVMDASKRTKKQNAFLTGIGKSKRLVLFDTLLEYPKEEILAIVAHELGHYEKRHIPKLLVISSVFYTFIFYITNVVYTYVLNYVDKPYTAFIYAFIFVSHLMFFVMPFINKIQRKFEFEADEYSVEKLKTSKYLTSALKRLMKENLINLNPWPLYKVWYYNHPSVEERIKYCTKIYL</sequence>
<keyword evidence="5 6" id="KW-0482">Metalloprotease</keyword>
<dbReference type="InterPro" id="IPR001915">
    <property type="entry name" value="Peptidase_M48"/>
</dbReference>
<evidence type="ECO:0000256" key="3">
    <source>
        <dbReference type="ARBA" id="ARBA00022801"/>
    </source>
</evidence>
<feature type="transmembrane region" description="Helical" evidence="7">
    <location>
        <begin position="101"/>
        <end position="122"/>
    </location>
</feature>
<keyword evidence="11" id="KW-1185">Reference proteome</keyword>
<feature type="transmembrane region" description="Helical" evidence="7">
    <location>
        <begin position="143"/>
        <end position="162"/>
    </location>
</feature>
<evidence type="ECO:0000256" key="4">
    <source>
        <dbReference type="ARBA" id="ARBA00022833"/>
    </source>
</evidence>
<evidence type="ECO:0000259" key="9">
    <source>
        <dbReference type="Pfam" id="PF16491"/>
    </source>
</evidence>
<evidence type="ECO:0000256" key="6">
    <source>
        <dbReference type="RuleBase" id="RU003983"/>
    </source>
</evidence>
<evidence type="ECO:0000256" key="5">
    <source>
        <dbReference type="ARBA" id="ARBA00023049"/>
    </source>
</evidence>
<feature type="transmembrane region" description="Helical" evidence="7">
    <location>
        <begin position="6"/>
        <end position="25"/>
    </location>
</feature>
<dbReference type="CDD" id="cd07343">
    <property type="entry name" value="M48A_Zmpste24p_like"/>
    <property type="match status" value="1"/>
</dbReference>
<feature type="transmembrane region" description="Helical" evidence="7">
    <location>
        <begin position="64"/>
        <end position="81"/>
    </location>
</feature>
<dbReference type="RefSeq" id="WP_077198186.1">
    <property type="nucleotide sequence ID" value="NZ_LBFC01000018.1"/>
</dbReference>
<name>A0ABX3IGQ6_9BACT</name>
<evidence type="ECO:0000256" key="7">
    <source>
        <dbReference type="SAM" id="Phobius"/>
    </source>
</evidence>
<comment type="caution">
    <text evidence="10">The sequence shown here is derived from an EMBL/GenBank/DDBJ whole genome shotgun (WGS) entry which is preliminary data.</text>
</comment>
<comment type="similarity">
    <text evidence="6">Belongs to the peptidase M48 family.</text>
</comment>
<feature type="transmembrane region" description="Helical" evidence="7">
    <location>
        <begin position="278"/>
        <end position="299"/>
    </location>
</feature>
<dbReference type="Gene3D" id="3.30.2010.10">
    <property type="entry name" value="Metalloproteases ('zincins'), catalytic domain"/>
    <property type="match status" value="1"/>
</dbReference>
<evidence type="ECO:0000313" key="10">
    <source>
        <dbReference type="EMBL" id="ONN27015.1"/>
    </source>
</evidence>
<feature type="transmembrane region" description="Helical" evidence="7">
    <location>
        <begin position="168"/>
        <end position="195"/>
    </location>
</feature>
<gene>
    <name evidence="10" type="ORF">XJ44_04270</name>
</gene>
<keyword evidence="7" id="KW-0472">Membrane</keyword>
<dbReference type="Proteomes" id="UP000242616">
    <property type="component" value="Unassembled WGS sequence"/>
</dbReference>